<dbReference type="InterPro" id="IPR011701">
    <property type="entry name" value="MFS"/>
</dbReference>
<feature type="transmembrane region" description="Helical" evidence="3">
    <location>
        <begin position="41"/>
        <end position="62"/>
    </location>
</feature>
<feature type="transmembrane region" description="Helical" evidence="3">
    <location>
        <begin position="402"/>
        <end position="426"/>
    </location>
</feature>
<dbReference type="AlphaFoldDB" id="D3B7G4"/>
<dbReference type="PROSITE" id="PS50850">
    <property type="entry name" value="MFS"/>
    <property type="match status" value="1"/>
</dbReference>
<dbReference type="GO" id="GO:0016020">
    <property type="term" value="C:membrane"/>
    <property type="evidence" value="ECO:0007669"/>
    <property type="project" value="UniProtKB-SubCell"/>
</dbReference>
<dbReference type="InterPro" id="IPR036259">
    <property type="entry name" value="MFS_trans_sf"/>
</dbReference>
<keyword evidence="3" id="KW-1133">Transmembrane helix</keyword>
<feature type="transmembrane region" description="Helical" evidence="3">
    <location>
        <begin position="438"/>
        <end position="461"/>
    </location>
</feature>
<feature type="transmembrane region" description="Helical" evidence="3">
    <location>
        <begin position="169"/>
        <end position="191"/>
    </location>
</feature>
<dbReference type="GeneID" id="31359889"/>
<dbReference type="Pfam" id="PF07690">
    <property type="entry name" value="MFS_1"/>
    <property type="match status" value="1"/>
</dbReference>
<gene>
    <name evidence="5" type="ORF">PPL_04402</name>
</gene>
<keyword evidence="3" id="KW-0472">Membrane</keyword>
<dbReference type="EMBL" id="ADBJ01000018">
    <property type="protein sequence ID" value="EFA82707.1"/>
    <property type="molecule type" value="Genomic_DNA"/>
</dbReference>
<comment type="subcellular location">
    <subcellularLocation>
        <location evidence="1">Membrane</location>
        <topology evidence="1">Multi-pass membrane protein</topology>
    </subcellularLocation>
</comment>
<feature type="transmembrane region" description="Helical" evidence="3">
    <location>
        <begin position="110"/>
        <end position="130"/>
    </location>
</feature>
<keyword evidence="6" id="KW-1185">Reference proteome</keyword>
<feature type="region of interest" description="Disordered" evidence="2">
    <location>
        <begin position="231"/>
        <end position="262"/>
    </location>
</feature>
<protein>
    <recommendedName>
        <fullName evidence="4">Major facilitator superfamily (MFS) profile domain-containing protein</fullName>
    </recommendedName>
</protein>
<feature type="transmembrane region" description="Helical" evidence="3">
    <location>
        <begin position="344"/>
        <end position="365"/>
    </location>
</feature>
<dbReference type="OMA" id="FEKGYHY"/>
<dbReference type="Proteomes" id="UP000001396">
    <property type="component" value="Unassembled WGS sequence"/>
</dbReference>
<feature type="compositionally biased region" description="Basic and acidic residues" evidence="2">
    <location>
        <begin position="253"/>
        <end position="262"/>
    </location>
</feature>
<dbReference type="InterPro" id="IPR020846">
    <property type="entry name" value="MFS_dom"/>
</dbReference>
<dbReference type="Gene3D" id="1.20.1250.20">
    <property type="entry name" value="MFS general substrate transporter like domains"/>
    <property type="match status" value="2"/>
</dbReference>
<evidence type="ECO:0000313" key="5">
    <source>
        <dbReference type="EMBL" id="EFA82707.1"/>
    </source>
</evidence>
<evidence type="ECO:0000256" key="3">
    <source>
        <dbReference type="SAM" id="Phobius"/>
    </source>
</evidence>
<dbReference type="PANTHER" id="PTHR11360:SF317">
    <property type="entry name" value="MAJOR FACILITATOR SUPERFAMILY (MFS) PROFILE DOMAIN-CONTAINING PROTEIN-RELATED"/>
    <property type="match status" value="1"/>
</dbReference>
<name>D3B7G4_HETP5</name>
<dbReference type="GO" id="GO:0022857">
    <property type="term" value="F:transmembrane transporter activity"/>
    <property type="evidence" value="ECO:0007669"/>
    <property type="project" value="InterPro"/>
</dbReference>
<comment type="caution">
    <text evidence="5">The sequence shown here is derived from an EMBL/GenBank/DDBJ whole genome shotgun (WGS) entry which is preliminary data.</text>
</comment>
<feature type="transmembrane region" description="Helical" evidence="3">
    <location>
        <begin position="481"/>
        <end position="497"/>
    </location>
</feature>
<feature type="transmembrane region" description="Helical" evidence="3">
    <location>
        <begin position="313"/>
        <end position="332"/>
    </location>
</feature>
<proteinExistence type="predicted"/>
<evidence type="ECO:0000259" key="4">
    <source>
        <dbReference type="PROSITE" id="PS50850"/>
    </source>
</evidence>
<keyword evidence="3" id="KW-0812">Transmembrane</keyword>
<feature type="transmembrane region" description="Helical" evidence="3">
    <location>
        <begin position="203"/>
        <end position="223"/>
    </location>
</feature>
<feature type="transmembrane region" description="Helical" evidence="3">
    <location>
        <begin position="136"/>
        <end position="157"/>
    </location>
</feature>
<dbReference type="RefSeq" id="XP_020434824.1">
    <property type="nucleotide sequence ID" value="XM_020575304.1"/>
</dbReference>
<feature type="transmembrane region" description="Helical" evidence="3">
    <location>
        <begin position="377"/>
        <end position="396"/>
    </location>
</feature>
<accession>D3B7G4</accession>
<dbReference type="InParanoid" id="D3B7G4"/>
<feature type="domain" description="Major facilitator superfamily (MFS) profile" evidence="4">
    <location>
        <begin position="41"/>
        <end position="498"/>
    </location>
</feature>
<feature type="compositionally biased region" description="Low complexity" evidence="2">
    <location>
        <begin position="235"/>
        <end position="251"/>
    </location>
</feature>
<dbReference type="SUPFAM" id="SSF103473">
    <property type="entry name" value="MFS general substrate transporter"/>
    <property type="match status" value="1"/>
</dbReference>
<evidence type="ECO:0000256" key="2">
    <source>
        <dbReference type="SAM" id="MobiDB-lite"/>
    </source>
</evidence>
<evidence type="ECO:0000313" key="6">
    <source>
        <dbReference type="Proteomes" id="UP000001396"/>
    </source>
</evidence>
<organism evidence="5 6">
    <name type="scientific">Heterostelium pallidum (strain ATCC 26659 / Pp 5 / PN500)</name>
    <name type="common">Cellular slime mold</name>
    <name type="synonym">Polysphondylium pallidum</name>
    <dbReference type="NCBI Taxonomy" id="670386"/>
    <lineage>
        <taxon>Eukaryota</taxon>
        <taxon>Amoebozoa</taxon>
        <taxon>Evosea</taxon>
        <taxon>Eumycetozoa</taxon>
        <taxon>Dictyostelia</taxon>
        <taxon>Acytosteliales</taxon>
        <taxon>Acytosteliaceae</taxon>
        <taxon>Heterostelium</taxon>
    </lineage>
</organism>
<sequence>MKNSWLFKLVKYHYRDKSSPKSEKQIEDEKYLIFNIPFNRWILFASAFFLQFCLGFSSIWSIFNKPIDKHIFDDPTKGRAPIAYYLETCINSLTYLYVGPWLERNGPRKGILVGGILFSLGQFVMALGAHTKQISIIYIGYGLFCGIGHAFLYLAPVSALQKWFPDHKGLASGFAVCGVSAGVISFSQVTLPLLNKVGLINTFIVYGSFFFFVFMIQAFLFRLPPPGYQPEKKSTSTTAAAAAADDTNTPTGNEKEEVLKKSSETDISDLLKKEEKQLEFTKSIAESEVTVLADPDLSKMSIKKALHTKEFRLILFMFFANGFGGLIIGSRISNLVQDIFGKTAGDAATVITINGVFNLVGRVISGPVSERIGRLQTFIVIMAASTLIFSAFAVVIVERVFIAFVILVWVFNVFFGGFFGTIPAFLSDQFGNKNISPCHAIILTVWNLSGVFGGFLFTGIYDSLKNNGHSVSDPILYTTNLYWAVATLFVGLIKYPNSTFKKTFLSSLANIVELYYSILEETLFSLHLQDI</sequence>
<dbReference type="CDD" id="cd17353">
    <property type="entry name" value="MFS_OFA_like"/>
    <property type="match status" value="1"/>
</dbReference>
<reference evidence="5 6" key="1">
    <citation type="journal article" date="2011" name="Genome Res.">
        <title>Phylogeny-wide analysis of social amoeba genomes highlights ancient origins for complex intercellular communication.</title>
        <authorList>
            <person name="Heidel A.J."/>
            <person name="Lawal H.M."/>
            <person name="Felder M."/>
            <person name="Schilde C."/>
            <person name="Helps N.R."/>
            <person name="Tunggal B."/>
            <person name="Rivero F."/>
            <person name="John U."/>
            <person name="Schleicher M."/>
            <person name="Eichinger L."/>
            <person name="Platzer M."/>
            <person name="Noegel A.A."/>
            <person name="Schaap P."/>
            <person name="Gloeckner G."/>
        </authorList>
    </citation>
    <scope>NUCLEOTIDE SEQUENCE [LARGE SCALE GENOMIC DNA]</scope>
    <source>
        <strain evidence="6">ATCC 26659 / Pp 5 / PN500</strain>
    </source>
</reference>
<dbReference type="InterPro" id="IPR050327">
    <property type="entry name" value="Proton-linked_MCT"/>
</dbReference>
<dbReference type="PANTHER" id="PTHR11360">
    <property type="entry name" value="MONOCARBOXYLATE TRANSPORTER"/>
    <property type="match status" value="1"/>
</dbReference>
<evidence type="ECO:0000256" key="1">
    <source>
        <dbReference type="ARBA" id="ARBA00004141"/>
    </source>
</evidence>